<organism evidence="2 3">
    <name type="scientific">candidate division WWE3 bacterium CG08_land_8_20_14_0_20_40_13</name>
    <dbReference type="NCBI Taxonomy" id="1975084"/>
    <lineage>
        <taxon>Bacteria</taxon>
        <taxon>Katanobacteria</taxon>
    </lineage>
</organism>
<dbReference type="PANTHER" id="PTHR39664">
    <property type="match status" value="1"/>
</dbReference>
<comment type="caution">
    <text evidence="2">The sequence shown here is derived from an EMBL/GenBank/DDBJ whole genome shotgun (WGS) entry which is preliminary data.</text>
</comment>
<evidence type="ECO:0000313" key="2">
    <source>
        <dbReference type="EMBL" id="PIS23080.1"/>
    </source>
</evidence>
<feature type="domain" description="PIN" evidence="1">
    <location>
        <begin position="8"/>
        <end position="125"/>
    </location>
</feature>
<accession>A0A2H0XDR0</accession>
<dbReference type="SUPFAM" id="SSF88723">
    <property type="entry name" value="PIN domain-like"/>
    <property type="match status" value="1"/>
</dbReference>
<dbReference type="EMBL" id="PEYT01000016">
    <property type="protein sequence ID" value="PIS23080.1"/>
    <property type="molecule type" value="Genomic_DNA"/>
</dbReference>
<dbReference type="Gene3D" id="3.40.50.1010">
    <property type="entry name" value="5'-nuclease"/>
    <property type="match status" value="1"/>
</dbReference>
<dbReference type="InterPro" id="IPR002716">
    <property type="entry name" value="PIN_dom"/>
</dbReference>
<gene>
    <name evidence="2" type="ORF">COT49_02005</name>
</gene>
<name>A0A2H0XDR0_UNCKA</name>
<evidence type="ECO:0000313" key="3">
    <source>
        <dbReference type="Proteomes" id="UP000230340"/>
    </source>
</evidence>
<dbReference type="InterPro" id="IPR029060">
    <property type="entry name" value="PIN-like_dom_sf"/>
</dbReference>
<protein>
    <recommendedName>
        <fullName evidence="1">PIN domain-containing protein</fullName>
    </recommendedName>
</protein>
<reference evidence="3" key="1">
    <citation type="submission" date="2017-09" db="EMBL/GenBank/DDBJ databases">
        <title>Depth-based differentiation of microbial function through sediment-hosted aquifers and enrichment of novel symbionts in the deep terrestrial subsurface.</title>
        <authorList>
            <person name="Probst A.J."/>
            <person name="Ladd B."/>
            <person name="Jarett J.K."/>
            <person name="Geller-Mcgrath D.E."/>
            <person name="Sieber C.M.K."/>
            <person name="Emerson J.B."/>
            <person name="Anantharaman K."/>
            <person name="Thomas B.C."/>
            <person name="Malmstrom R."/>
            <person name="Stieglmeier M."/>
            <person name="Klingl A."/>
            <person name="Woyke T."/>
            <person name="Ryan C.M."/>
            <person name="Banfield J.F."/>
        </authorList>
    </citation>
    <scope>NUCLEOTIDE SEQUENCE [LARGE SCALE GENOMIC DNA]</scope>
</reference>
<dbReference type="AlphaFoldDB" id="A0A2H0XDR0"/>
<dbReference type="Proteomes" id="UP000230340">
    <property type="component" value="Unassembled WGS sequence"/>
</dbReference>
<evidence type="ECO:0000259" key="1">
    <source>
        <dbReference type="Pfam" id="PF01850"/>
    </source>
</evidence>
<dbReference type="Pfam" id="PF01850">
    <property type="entry name" value="PIN"/>
    <property type="match status" value="1"/>
</dbReference>
<dbReference type="PANTHER" id="PTHR39664:SF2">
    <property type="entry name" value="NUCLEIC ACID-BINDING PROTEIN, CONTAINING PIN DOMAIN-RELATED"/>
    <property type="match status" value="1"/>
</dbReference>
<sequence>MSIKKKTLVDTNVILRFLLNDNPNQAQEAEDLFEKAENNQLEIPDIIIAELIFVLLSVYKLSRRDIVEKIRAVVEHPKFMVNKKIINFALDEFLSKNISFVDGYLVALAKTRRGIDLFTFDKKLMNVLKK</sequence>
<proteinExistence type="predicted"/>